<comment type="caution">
    <text evidence="1">The sequence shown here is derived from an EMBL/GenBank/DDBJ whole genome shotgun (WGS) entry which is preliminary data.</text>
</comment>
<keyword evidence="2" id="KW-1185">Reference proteome</keyword>
<accession>A0A9D4U7X0</accession>
<evidence type="ECO:0000313" key="1">
    <source>
        <dbReference type="EMBL" id="KAI5063141.1"/>
    </source>
</evidence>
<dbReference type="EMBL" id="JABFUD020000021">
    <property type="protein sequence ID" value="KAI5063141.1"/>
    <property type="molecule type" value="Genomic_DNA"/>
</dbReference>
<gene>
    <name evidence="1" type="ORF">GOP47_0021688</name>
</gene>
<sequence length="82" mass="9602">MVVVFVSYYYRPVCTVSYTLLRSGSWSDQMRVSRFVFLCWAPVIARDRDCICRPATQVHLAMTTMRFYYRVLSCNQGGESKQ</sequence>
<dbReference type="AlphaFoldDB" id="A0A9D4U7X0"/>
<organism evidence="1 2">
    <name type="scientific">Adiantum capillus-veneris</name>
    <name type="common">Maidenhair fern</name>
    <dbReference type="NCBI Taxonomy" id="13818"/>
    <lineage>
        <taxon>Eukaryota</taxon>
        <taxon>Viridiplantae</taxon>
        <taxon>Streptophyta</taxon>
        <taxon>Embryophyta</taxon>
        <taxon>Tracheophyta</taxon>
        <taxon>Polypodiopsida</taxon>
        <taxon>Polypodiidae</taxon>
        <taxon>Polypodiales</taxon>
        <taxon>Pteridineae</taxon>
        <taxon>Pteridaceae</taxon>
        <taxon>Vittarioideae</taxon>
        <taxon>Adiantum</taxon>
    </lineage>
</organism>
<dbReference type="Proteomes" id="UP000886520">
    <property type="component" value="Chromosome 21"/>
</dbReference>
<name>A0A9D4U7X0_ADICA</name>
<reference evidence="1" key="1">
    <citation type="submission" date="2021-01" db="EMBL/GenBank/DDBJ databases">
        <title>Adiantum capillus-veneris genome.</title>
        <authorList>
            <person name="Fang Y."/>
            <person name="Liao Q."/>
        </authorList>
    </citation>
    <scope>NUCLEOTIDE SEQUENCE</scope>
    <source>
        <strain evidence="1">H3</strain>
        <tissue evidence="1">Leaf</tissue>
    </source>
</reference>
<proteinExistence type="predicted"/>
<protein>
    <submittedName>
        <fullName evidence="1">Uncharacterized protein</fullName>
    </submittedName>
</protein>
<evidence type="ECO:0000313" key="2">
    <source>
        <dbReference type="Proteomes" id="UP000886520"/>
    </source>
</evidence>